<reference evidence="1 2" key="1">
    <citation type="submission" date="2023-12" db="EMBL/GenBank/DDBJ databases">
        <title>Pseudomonas sp. T5W1.</title>
        <authorList>
            <person name="Maltman C."/>
        </authorList>
    </citation>
    <scope>NUCLEOTIDE SEQUENCE [LARGE SCALE GENOMIC DNA]</scope>
    <source>
        <strain evidence="1 2">T5W1</strain>
    </source>
</reference>
<gene>
    <name evidence="1" type="ORF">SOP97_00770</name>
</gene>
<accession>A0ABU5P3X9</accession>
<keyword evidence="2" id="KW-1185">Reference proteome</keyword>
<dbReference type="EMBL" id="JAYEET010000001">
    <property type="protein sequence ID" value="MEA1604359.1"/>
    <property type="molecule type" value="Genomic_DNA"/>
</dbReference>
<sequence>MRCVTKPSLTYRVGEQVMDEYQEELLEARTTELDVPAGDEDATEL</sequence>
<evidence type="ECO:0000313" key="1">
    <source>
        <dbReference type="EMBL" id="MEA1604359.1"/>
    </source>
</evidence>
<organism evidence="1 2">
    <name type="scientific">Pseudomonas spirodelae</name>
    <dbReference type="NCBI Taxonomy" id="3101751"/>
    <lineage>
        <taxon>Bacteria</taxon>
        <taxon>Pseudomonadati</taxon>
        <taxon>Pseudomonadota</taxon>
        <taxon>Gammaproteobacteria</taxon>
        <taxon>Pseudomonadales</taxon>
        <taxon>Pseudomonadaceae</taxon>
        <taxon>Pseudomonas</taxon>
    </lineage>
</organism>
<evidence type="ECO:0000313" key="2">
    <source>
        <dbReference type="Proteomes" id="UP001292571"/>
    </source>
</evidence>
<dbReference type="Proteomes" id="UP001292571">
    <property type="component" value="Unassembled WGS sequence"/>
</dbReference>
<dbReference type="RefSeq" id="WP_274087932.1">
    <property type="nucleotide sequence ID" value="NZ_JAYEET010000001.1"/>
</dbReference>
<comment type="caution">
    <text evidence="1">The sequence shown here is derived from an EMBL/GenBank/DDBJ whole genome shotgun (WGS) entry which is preliminary data.</text>
</comment>
<proteinExistence type="predicted"/>
<protein>
    <submittedName>
        <fullName evidence="1">Uncharacterized protein</fullName>
    </submittedName>
</protein>
<name>A0ABU5P3X9_9PSED</name>